<name>A0A640VMF0_9RHOB</name>
<protein>
    <recommendedName>
        <fullName evidence="1">N-acetyltransferase domain-containing protein</fullName>
    </recommendedName>
</protein>
<dbReference type="Gene3D" id="3.40.630.30">
    <property type="match status" value="1"/>
</dbReference>
<dbReference type="AlphaFoldDB" id="A0A640VMF0"/>
<evidence type="ECO:0000313" key="2">
    <source>
        <dbReference type="EMBL" id="GFE48957.1"/>
    </source>
</evidence>
<dbReference type="InterPro" id="IPR016181">
    <property type="entry name" value="Acyl_CoA_acyltransferase"/>
</dbReference>
<organism evidence="2 3">
    <name type="scientific">Roseobacter cerasinus</name>
    <dbReference type="NCBI Taxonomy" id="2602289"/>
    <lineage>
        <taxon>Bacteria</taxon>
        <taxon>Pseudomonadati</taxon>
        <taxon>Pseudomonadota</taxon>
        <taxon>Alphaproteobacteria</taxon>
        <taxon>Rhodobacterales</taxon>
        <taxon>Roseobacteraceae</taxon>
        <taxon>Roseobacter</taxon>
    </lineage>
</organism>
<dbReference type="InterPro" id="IPR000182">
    <property type="entry name" value="GNAT_dom"/>
</dbReference>
<dbReference type="PANTHER" id="PTHR43451">
    <property type="entry name" value="ACETYLTRANSFERASE (GNAT) FAMILY PROTEIN"/>
    <property type="match status" value="1"/>
</dbReference>
<proteinExistence type="predicted"/>
<accession>A0A640VMF0</accession>
<dbReference type="Proteomes" id="UP000436522">
    <property type="component" value="Unassembled WGS sequence"/>
</dbReference>
<dbReference type="OrthoDB" id="9789081at2"/>
<dbReference type="PANTHER" id="PTHR43451:SF1">
    <property type="entry name" value="ACETYLTRANSFERASE"/>
    <property type="match status" value="1"/>
</dbReference>
<feature type="domain" description="N-acetyltransferase" evidence="1">
    <location>
        <begin position="1"/>
        <end position="152"/>
    </location>
</feature>
<reference evidence="2 3" key="1">
    <citation type="submission" date="2019-12" db="EMBL/GenBank/DDBJ databases">
        <title>Roseobacter cerasinus sp. nov., isolated from seawater around aquaculture.</title>
        <authorList>
            <person name="Muramatsu S."/>
            <person name="Takabe Y."/>
            <person name="Mori K."/>
            <person name="Takaichi S."/>
            <person name="Hanada S."/>
        </authorList>
    </citation>
    <scope>NUCLEOTIDE SEQUENCE [LARGE SCALE GENOMIC DNA]</scope>
    <source>
        <strain evidence="2 3">AI77</strain>
    </source>
</reference>
<evidence type="ECO:0000259" key="1">
    <source>
        <dbReference type="PROSITE" id="PS51186"/>
    </source>
</evidence>
<evidence type="ECO:0000313" key="3">
    <source>
        <dbReference type="Proteomes" id="UP000436522"/>
    </source>
</evidence>
<dbReference type="SUPFAM" id="SSF55729">
    <property type="entry name" value="Acyl-CoA N-acyltransferases (Nat)"/>
    <property type="match status" value="1"/>
</dbReference>
<dbReference type="RefSeq" id="WP_159974804.1">
    <property type="nucleotide sequence ID" value="NZ_BLIV01000001.1"/>
</dbReference>
<comment type="caution">
    <text evidence="2">The sequence shown here is derived from an EMBL/GenBank/DDBJ whole genome shotgun (WGS) entry which is preliminary data.</text>
</comment>
<dbReference type="Pfam" id="PF13673">
    <property type="entry name" value="Acetyltransf_10"/>
    <property type="match status" value="1"/>
</dbReference>
<dbReference type="PROSITE" id="PS51186">
    <property type="entry name" value="GNAT"/>
    <property type="match status" value="1"/>
</dbReference>
<dbReference type="EMBL" id="BLIV01000001">
    <property type="protein sequence ID" value="GFE48957.1"/>
    <property type="molecule type" value="Genomic_DNA"/>
</dbReference>
<dbReference type="CDD" id="cd04301">
    <property type="entry name" value="NAT_SF"/>
    <property type="match status" value="1"/>
</dbReference>
<sequence length="152" mass="16698">MIRWAKPEDAEALAQVFYAAVHEGPSLYTAAQRASWLPHPPEGQAWAERLAPLQVAVAEVSTEIVGFMGLGTDGYVDFAFVHPAHQGTGVFRRLSGHIEAQARAAAEPRLWTHASLMAQPAFQAMGFSIIHHETVQRAGESLQRAKMEKTLR</sequence>
<gene>
    <name evidence="2" type="ORF">So717_07100</name>
</gene>
<dbReference type="GO" id="GO:0016747">
    <property type="term" value="F:acyltransferase activity, transferring groups other than amino-acyl groups"/>
    <property type="evidence" value="ECO:0007669"/>
    <property type="project" value="InterPro"/>
</dbReference>
<dbReference type="InterPro" id="IPR052564">
    <property type="entry name" value="N-acetyltrans/Recomb-assoc"/>
</dbReference>
<keyword evidence="3" id="KW-1185">Reference proteome</keyword>